<organism evidence="5 6">
    <name type="scientific">Nocardioides pocheonensis</name>
    <dbReference type="NCBI Taxonomy" id="661485"/>
    <lineage>
        <taxon>Bacteria</taxon>
        <taxon>Bacillati</taxon>
        <taxon>Actinomycetota</taxon>
        <taxon>Actinomycetes</taxon>
        <taxon>Propionibacteriales</taxon>
        <taxon>Nocardioidaceae</taxon>
        <taxon>Nocardioides</taxon>
    </lineage>
</organism>
<evidence type="ECO:0000256" key="1">
    <source>
        <dbReference type="ARBA" id="ARBA00004196"/>
    </source>
</evidence>
<dbReference type="Pfam" id="PF25967">
    <property type="entry name" value="RND-MFP_C"/>
    <property type="match status" value="1"/>
</dbReference>
<dbReference type="InterPro" id="IPR058627">
    <property type="entry name" value="MdtA-like_C"/>
</dbReference>
<evidence type="ECO:0000313" key="5">
    <source>
        <dbReference type="EMBL" id="RNM13625.1"/>
    </source>
</evidence>
<dbReference type="Gene3D" id="2.40.420.20">
    <property type="match status" value="1"/>
</dbReference>
<comment type="subcellular location">
    <subcellularLocation>
        <location evidence="1">Cell envelope</location>
    </subcellularLocation>
</comment>
<evidence type="ECO:0000256" key="3">
    <source>
        <dbReference type="SAM" id="MobiDB-lite"/>
    </source>
</evidence>
<protein>
    <submittedName>
        <fullName evidence="5">HlyD family efflux transporter periplasmic adaptor subunit</fullName>
    </submittedName>
</protein>
<sequence>MRHRVERIRWPVAAVVGVLVVGSGTAYAVTRDGSSAHYRTVLATKADVEQVLSTSGTVDAAHRADLGFGTSGTVASVAVAAGDTVRAGQVVARLDATSLTAAVTKAQAAVARALAQLETDRTAQAQAVSDAAATPKPKQTGKPTSPTPSGSTSSASAATLQQLKEQQDAVLQAQSAATAAIAAAKDALSAQTTACADAYQDRAPAGGGDQSAAATSTADTACTAALTEVQARQAAVSAAQDDLQKALDTLAGTLSRALASLSSSSASPNAASRTSAASVRVSTTSSSTSTPSDASNGASSGTVSAARLAADQAGIEKAQADLVDARQQRHQAVLRSTRSGRVVSVPVTAGDRVSAGDVGAVVVGGRAVTVVASVAQDKIDQVSVGEQVRVTTPGQSGAADGTVSAIGLVADSSSGTPSYAVTVTVEDPTISLPAGSQALVGIVVATAKDVVTVPTSAITRRGTQATVRTWDGRTLTRKSVTLGTVGARQVEITAGLAAGDRVVLADIDQPITGAADSVNDRGGFSGPVNFKGVGPGGPPVTFGSPPK</sequence>
<feature type="compositionally biased region" description="Low complexity" evidence="3">
    <location>
        <begin position="261"/>
        <end position="295"/>
    </location>
</feature>
<keyword evidence="2" id="KW-0175">Coiled coil</keyword>
<name>A0A3N0GMD9_9ACTN</name>
<gene>
    <name evidence="5" type="ORF">EFL26_11530</name>
</gene>
<feature type="domain" description="Multidrug resistance protein MdtA-like C-terminal permuted SH3" evidence="4">
    <location>
        <begin position="449"/>
        <end position="508"/>
    </location>
</feature>
<dbReference type="EMBL" id="RJSF01000040">
    <property type="protein sequence ID" value="RNM13625.1"/>
    <property type="molecule type" value="Genomic_DNA"/>
</dbReference>
<evidence type="ECO:0000256" key="2">
    <source>
        <dbReference type="ARBA" id="ARBA00023054"/>
    </source>
</evidence>
<reference evidence="5 6" key="1">
    <citation type="submission" date="2018-11" db="EMBL/GenBank/DDBJ databases">
        <authorList>
            <person name="Li F."/>
        </authorList>
    </citation>
    <scope>NUCLEOTIDE SEQUENCE [LARGE SCALE GENOMIC DNA]</scope>
    <source>
        <strain evidence="5 6">Gsoil 818</strain>
    </source>
</reference>
<dbReference type="OrthoDB" id="3769355at2"/>
<proteinExistence type="predicted"/>
<dbReference type="Proteomes" id="UP000279994">
    <property type="component" value="Unassembled WGS sequence"/>
</dbReference>
<comment type="caution">
    <text evidence="5">The sequence shown here is derived from an EMBL/GenBank/DDBJ whole genome shotgun (WGS) entry which is preliminary data.</text>
</comment>
<feature type="region of interest" description="Disordered" evidence="3">
    <location>
        <begin position="261"/>
        <end position="300"/>
    </location>
</feature>
<dbReference type="AlphaFoldDB" id="A0A3N0GMD9"/>
<dbReference type="Gene3D" id="2.40.30.170">
    <property type="match status" value="1"/>
</dbReference>
<dbReference type="GO" id="GO:0030313">
    <property type="term" value="C:cell envelope"/>
    <property type="evidence" value="ECO:0007669"/>
    <property type="project" value="UniProtKB-SubCell"/>
</dbReference>
<dbReference type="RefSeq" id="WP_123223032.1">
    <property type="nucleotide sequence ID" value="NZ_RJSF01000040.1"/>
</dbReference>
<dbReference type="Gene3D" id="2.40.50.100">
    <property type="match status" value="1"/>
</dbReference>
<feature type="region of interest" description="Disordered" evidence="3">
    <location>
        <begin position="125"/>
        <end position="159"/>
    </location>
</feature>
<dbReference type="PANTHER" id="PTHR32347">
    <property type="entry name" value="EFFLUX SYSTEM COMPONENT YKNX-RELATED"/>
    <property type="match status" value="1"/>
</dbReference>
<accession>A0A3N0GMD9</accession>
<dbReference type="InterPro" id="IPR050465">
    <property type="entry name" value="UPF0194_transport"/>
</dbReference>
<keyword evidence="6" id="KW-1185">Reference proteome</keyword>
<evidence type="ECO:0000259" key="4">
    <source>
        <dbReference type="Pfam" id="PF25967"/>
    </source>
</evidence>
<dbReference type="PANTHER" id="PTHR32347:SF23">
    <property type="entry name" value="BLL5650 PROTEIN"/>
    <property type="match status" value="1"/>
</dbReference>
<feature type="region of interest" description="Disordered" evidence="3">
    <location>
        <begin position="519"/>
        <end position="547"/>
    </location>
</feature>
<evidence type="ECO:0000313" key="6">
    <source>
        <dbReference type="Proteomes" id="UP000279994"/>
    </source>
</evidence>